<dbReference type="EMBL" id="QKZS01000006">
    <property type="protein sequence ID" value="PZX53684.1"/>
    <property type="molecule type" value="Genomic_DNA"/>
</dbReference>
<dbReference type="InterPro" id="IPR011006">
    <property type="entry name" value="CheY-like_superfamily"/>
</dbReference>
<feature type="domain" description="Response regulatory" evidence="2">
    <location>
        <begin position="9"/>
        <end position="119"/>
    </location>
</feature>
<feature type="modified residue" description="4-aspartylphosphate" evidence="1">
    <location>
        <position position="59"/>
    </location>
</feature>
<sequence>MTWTPSAMRILYLEDEAIIAMETVEVLKDMGFTAINMAYSLPMAEKFMAEGKPDIALLDVNLSHGRTSFELGQKLLAKGVPVVFATGYASASLPADPRAMVIEKPVTPAMLERALEEAATRDGAEAGQA</sequence>
<accession>A0A2W7QZI8</accession>
<proteinExistence type="predicted"/>
<name>A0A2W7QZI8_9RHOB</name>
<dbReference type="InterPro" id="IPR001789">
    <property type="entry name" value="Sig_transdc_resp-reg_receiver"/>
</dbReference>
<protein>
    <submittedName>
        <fullName evidence="3">Response regulator receiver domain-containing protein</fullName>
    </submittedName>
</protein>
<gene>
    <name evidence="3" type="ORF">LX76_02323</name>
</gene>
<evidence type="ECO:0000259" key="2">
    <source>
        <dbReference type="PROSITE" id="PS50110"/>
    </source>
</evidence>
<dbReference type="Gene3D" id="3.40.50.2300">
    <property type="match status" value="1"/>
</dbReference>
<dbReference type="Proteomes" id="UP000249538">
    <property type="component" value="Unassembled WGS sequence"/>
</dbReference>
<evidence type="ECO:0000256" key="1">
    <source>
        <dbReference type="PROSITE-ProRule" id="PRU00169"/>
    </source>
</evidence>
<dbReference type="PROSITE" id="PS50110">
    <property type="entry name" value="RESPONSE_REGULATORY"/>
    <property type="match status" value="1"/>
</dbReference>
<dbReference type="GO" id="GO:0000160">
    <property type="term" value="P:phosphorelay signal transduction system"/>
    <property type="evidence" value="ECO:0007669"/>
    <property type="project" value="InterPro"/>
</dbReference>
<evidence type="ECO:0000313" key="3">
    <source>
        <dbReference type="EMBL" id="PZX53684.1"/>
    </source>
</evidence>
<comment type="caution">
    <text evidence="3">The sequence shown here is derived from an EMBL/GenBank/DDBJ whole genome shotgun (WGS) entry which is preliminary data.</text>
</comment>
<dbReference type="SUPFAM" id="SSF52172">
    <property type="entry name" value="CheY-like"/>
    <property type="match status" value="1"/>
</dbReference>
<reference evidence="3 4" key="1">
    <citation type="submission" date="2018-06" db="EMBL/GenBank/DDBJ databases">
        <title>Genomic Encyclopedia of Archaeal and Bacterial Type Strains, Phase II (KMG-II): from individual species to whole genera.</title>
        <authorList>
            <person name="Goeker M."/>
        </authorList>
    </citation>
    <scope>NUCLEOTIDE SEQUENCE [LARGE SCALE GENOMIC DNA]</scope>
    <source>
        <strain evidence="3 4">DSM 18774</strain>
    </source>
</reference>
<dbReference type="SMART" id="SM00448">
    <property type="entry name" value="REC"/>
    <property type="match status" value="1"/>
</dbReference>
<evidence type="ECO:0000313" key="4">
    <source>
        <dbReference type="Proteomes" id="UP000249538"/>
    </source>
</evidence>
<organism evidence="3 4">
    <name type="scientific">Cereibacter changlensis</name>
    <dbReference type="NCBI Taxonomy" id="402884"/>
    <lineage>
        <taxon>Bacteria</taxon>
        <taxon>Pseudomonadati</taxon>
        <taxon>Pseudomonadota</taxon>
        <taxon>Alphaproteobacteria</taxon>
        <taxon>Rhodobacterales</taxon>
        <taxon>Paracoccaceae</taxon>
        <taxon>Cereibacter</taxon>
    </lineage>
</organism>
<dbReference type="Pfam" id="PF00072">
    <property type="entry name" value="Response_reg"/>
    <property type="match status" value="1"/>
</dbReference>
<keyword evidence="1" id="KW-0597">Phosphoprotein</keyword>
<dbReference type="AlphaFoldDB" id="A0A2W7QZI8"/>